<proteinExistence type="predicted"/>
<organism evidence="1 2">
    <name type="scientific">Irpex rosettiformis</name>
    <dbReference type="NCBI Taxonomy" id="378272"/>
    <lineage>
        <taxon>Eukaryota</taxon>
        <taxon>Fungi</taxon>
        <taxon>Dikarya</taxon>
        <taxon>Basidiomycota</taxon>
        <taxon>Agaricomycotina</taxon>
        <taxon>Agaricomycetes</taxon>
        <taxon>Polyporales</taxon>
        <taxon>Irpicaceae</taxon>
        <taxon>Irpex</taxon>
    </lineage>
</organism>
<keyword evidence="2" id="KW-1185">Reference proteome</keyword>
<name>A0ACB8U8Z0_9APHY</name>
<accession>A0ACB8U8Z0</accession>
<dbReference type="Proteomes" id="UP001055072">
    <property type="component" value="Unassembled WGS sequence"/>
</dbReference>
<gene>
    <name evidence="1" type="ORF">BDY19DRAFT_887032</name>
</gene>
<reference evidence="1" key="1">
    <citation type="journal article" date="2021" name="Environ. Microbiol.">
        <title>Gene family expansions and transcriptome signatures uncover fungal adaptations to wood decay.</title>
        <authorList>
            <person name="Hage H."/>
            <person name="Miyauchi S."/>
            <person name="Viragh M."/>
            <person name="Drula E."/>
            <person name="Min B."/>
            <person name="Chaduli D."/>
            <person name="Navarro D."/>
            <person name="Favel A."/>
            <person name="Norest M."/>
            <person name="Lesage-Meessen L."/>
            <person name="Balint B."/>
            <person name="Merenyi Z."/>
            <person name="de Eugenio L."/>
            <person name="Morin E."/>
            <person name="Martinez A.T."/>
            <person name="Baldrian P."/>
            <person name="Stursova M."/>
            <person name="Martinez M.J."/>
            <person name="Novotny C."/>
            <person name="Magnuson J.K."/>
            <person name="Spatafora J.W."/>
            <person name="Maurice S."/>
            <person name="Pangilinan J."/>
            <person name="Andreopoulos W."/>
            <person name="LaButti K."/>
            <person name="Hundley H."/>
            <person name="Na H."/>
            <person name="Kuo A."/>
            <person name="Barry K."/>
            <person name="Lipzen A."/>
            <person name="Henrissat B."/>
            <person name="Riley R."/>
            <person name="Ahrendt S."/>
            <person name="Nagy L.G."/>
            <person name="Grigoriev I.V."/>
            <person name="Martin F."/>
            <person name="Rosso M.N."/>
        </authorList>
    </citation>
    <scope>NUCLEOTIDE SEQUENCE</scope>
    <source>
        <strain evidence="1">CBS 384.51</strain>
    </source>
</reference>
<evidence type="ECO:0000313" key="1">
    <source>
        <dbReference type="EMBL" id="KAI0090710.1"/>
    </source>
</evidence>
<evidence type="ECO:0000313" key="2">
    <source>
        <dbReference type="Proteomes" id="UP001055072"/>
    </source>
</evidence>
<comment type="caution">
    <text evidence="1">The sequence shown here is derived from an EMBL/GenBank/DDBJ whole genome shotgun (WGS) entry which is preliminary data.</text>
</comment>
<dbReference type="EMBL" id="MU274907">
    <property type="protein sequence ID" value="KAI0090710.1"/>
    <property type="molecule type" value="Genomic_DNA"/>
</dbReference>
<protein>
    <submittedName>
        <fullName evidence="1">Uncharacterized protein</fullName>
    </submittedName>
</protein>
<sequence>MSDSSDVEDSTLYQAPSSTPLLPSFTVESAVSAGRVLPGCGLLQAIQDQLCSDSYPTTAGAYLEVIFTHREMLYACPQLHRGCAVGFSELAAMLDRRQWRADREGDGEAASAFRHEAGLTAHVAAPY</sequence>